<dbReference type="PANTHER" id="PTHR30482:SF17">
    <property type="entry name" value="ABC TRANSPORTER ATP-BINDING PROTEIN"/>
    <property type="match status" value="1"/>
</dbReference>
<keyword evidence="4 6" id="KW-1133">Transmembrane helix</keyword>
<organism evidence="7 8">
    <name type="scientific">Azospirillum thiophilum</name>
    <dbReference type="NCBI Taxonomy" id="528244"/>
    <lineage>
        <taxon>Bacteria</taxon>
        <taxon>Pseudomonadati</taxon>
        <taxon>Pseudomonadota</taxon>
        <taxon>Alphaproteobacteria</taxon>
        <taxon>Rhodospirillales</taxon>
        <taxon>Azospirillaceae</taxon>
        <taxon>Azospirillum</taxon>
    </lineage>
</organism>
<evidence type="ECO:0000313" key="8">
    <source>
        <dbReference type="Proteomes" id="UP000069935"/>
    </source>
</evidence>
<accession>A0AAC8W102</accession>
<evidence type="ECO:0000256" key="1">
    <source>
        <dbReference type="ARBA" id="ARBA00004651"/>
    </source>
</evidence>
<feature type="transmembrane region" description="Helical" evidence="6">
    <location>
        <begin position="48"/>
        <end position="81"/>
    </location>
</feature>
<feature type="transmembrane region" description="Helical" evidence="6">
    <location>
        <begin position="20"/>
        <end position="42"/>
    </location>
</feature>
<proteinExistence type="predicted"/>
<name>A0AAC8W102_9PROT</name>
<dbReference type="AlphaFoldDB" id="A0AAC8W102"/>
<dbReference type="InterPro" id="IPR043428">
    <property type="entry name" value="LivM-like"/>
</dbReference>
<protein>
    <submittedName>
        <fullName evidence="7">ABC transporter permease</fullName>
    </submittedName>
</protein>
<dbReference type="Proteomes" id="UP000069935">
    <property type="component" value="Chromosome 2"/>
</dbReference>
<dbReference type="InterPro" id="IPR001851">
    <property type="entry name" value="ABC_transp_permease"/>
</dbReference>
<comment type="subcellular location">
    <subcellularLocation>
        <location evidence="1">Cell membrane</location>
        <topology evidence="1">Multi-pass membrane protein</topology>
    </subcellularLocation>
</comment>
<feature type="transmembrane region" description="Helical" evidence="6">
    <location>
        <begin position="162"/>
        <end position="184"/>
    </location>
</feature>
<dbReference type="GO" id="GO:0015658">
    <property type="term" value="F:branched-chain amino acid transmembrane transporter activity"/>
    <property type="evidence" value="ECO:0007669"/>
    <property type="project" value="InterPro"/>
</dbReference>
<keyword evidence="3 6" id="KW-0812">Transmembrane</keyword>
<dbReference type="KEGG" id="ati:AL072_18740"/>
<keyword evidence="5 6" id="KW-0472">Membrane</keyword>
<reference evidence="7 8" key="2">
    <citation type="journal article" date="2016" name="Genome Announc.">
        <title>Complete Genome Sequence of a Strain of Azospirillum thiophilum Isolated from a Sulfide Spring.</title>
        <authorList>
            <person name="Fomenkov A."/>
            <person name="Vincze T."/>
            <person name="Grabovich M."/>
            <person name="Anton B.P."/>
            <person name="Dubinina G."/>
            <person name="Orlova M."/>
            <person name="Belousova E."/>
            <person name="Roberts R.J."/>
        </authorList>
    </citation>
    <scope>NUCLEOTIDE SEQUENCE [LARGE SCALE GENOMIC DNA]</scope>
    <source>
        <strain evidence="7 8">BV-S</strain>
    </source>
</reference>
<evidence type="ECO:0000256" key="6">
    <source>
        <dbReference type="SAM" id="Phobius"/>
    </source>
</evidence>
<feature type="transmembrane region" description="Helical" evidence="6">
    <location>
        <begin position="254"/>
        <end position="276"/>
    </location>
</feature>
<keyword evidence="2" id="KW-1003">Cell membrane</keyword>
<evidence type="ECO:0000313" key="7">
    <source>
        <dbReference type="EMBL" id="ALG72976.1"/>
    </source>
</evidence>
<reference evidence="8" key="1">
    <citation type="submission" date="2015-08" db="EMBL/GenBank/DDBJ databases">
        <title>Complete Genome Sequence of Azospirillum thiophilum BV-S.</title>
        <authorList>
            <person name="Fomenkov A."/>
            <person name="Vincze T."/>
            <person name="Grabovich M."/>
            <person name="Dubinina G."/>
            <person name="Orlova M."/>
            <person name="Belousova E."/>
            <person name="Roberts R.J."/>
        </authorList>
    </citation>
    <scope>NUCLEOTIDE SEQUENCE [LARGE SCALE GENOMIC DNA]</scope>
    <source>
        <strain evidence="8">BV-S</strain>
    </source>
</reference>
<dbReference type="PANTHER" id="PTHR30482">
    <property type="entry name" value="HIGH-AFFINITY BRANCHED-CHAIN AMINO ACID TRANSPORT SYSTEM PERMEASE"/>
    <property type="match status" value="1"/>
</dbReference>
<feature type="transmembrane region" description="Helical" evidence="6">
    <location>
        <begin position="282"/>
        <end position="305"/>
    </location>
</feature>
<gene>
    <name evidence="7" type="ORF">AL072_18740</name>
</gene>
<dbReference type="Pfam" id="PF02653">
    <property type="entry name" value="BPD_transp_2"/>
    <property type="match status" value="1"/>
</dbReference>
<evidence type="ECO:0000256" key="2">
    <source>
        <dbReference type="ARBA" id="ARBA00022475"/>
    </source>
</evidence>
<evidence type="ECO:0000256" key="4">
    <source>
        <dbReference type="ARBA" id="ARBA00022989"/>
    </source>
</evidence>
<feature type="transmembrane region" description="Helical" evidence="6">
    <location>
        <begin position="217"/>
        <end position="242"/>
    </location>
</feature>
<dbReference type="GO" id="GO:0005886">
    <property type="term" value="C:plasma membrane"/>
    <property type="evidence" value="ECO:0007669"/>
    <property type="project" value="UniProtKB-SubCell"/>
</dbReference>
<evidence type="ECO:0000256" key="3">
    <source>
        <dbReference type="ARBA" id="ARBA00022692"/>
    </source>
</evidence>
<dbReference type="CDD" id="cd06581">
    <property type="entry name" value="TM_PBP1_LivM_like"/>
    <property type="match status" value="1"/>
</dbReference>
<feature type="transmembrane region" description="Helical" evidence="6">
    <location>
        <begin position="120"/>
        <end position="141"/>
    </location>
</feature>
<evidence type="ECO:0000256" key="5">
    <source>
        <dbReference type="ARBA" id="ARBA00023136"/>
    </source>
</evidence>
<keyword evidence="8" id="KW-1185">Reference proteome</keyword>
<feature type="transmembrane region" description="Helical" evidence="6">
    <location>
        <begin position="93"/>
        <end position="114"/>
    </location>
</feature>
<dbReference type="EMBL" id="CP012402">
    <property type="protein sequence ID" value="ALG72976.1"/>
    <property type="molecule type" value="Genomic_DNA"/>
</dbReference>
<sequence length="325" mass="34436">MSMQTQALPRTGMEAGARKALLLGGGLLLAVLAPFLLYPVFLMKVLCFALFACAFNLLIGFAGLLSFGHAAFFGSAAYIAAHTVKEWGWAPEAGLLAATAVAGLMGLVFGLIAIRRQGIYFAMITLALSQMVFFLALQLPFTHGEDGIQGVPRGMLFGLFDLGQPLTMYYVVLAIFLGGFALVWRTVHSPFGQVLKAIRENEPRAVSLGYRTDRYKLVAFVLSASLAGLAGGTKALVFQLASLTDVTWQMSGEVVLMTLLGGMGTLLGPVVGAALVVTLESYLAATSLPVPVVIGCIFVGCVLLFRRGIVGEIVGRIDAKGRKPV</sequence>